<dbReference type="InterPro" id="IPR032821">
    <property type="entry name" value="PKS_assoc"/>
</dbReference>
<dbReference type="InterPro" id="IPR049900">
    <property type="entry name" value="PKS_mFAS_DH"/>
</dbReference>
<dbReference type="SUPFAM" id="SSF51735">
    <property type="entry name" value="NAD(P)-binding Rossmann-fold domains"/>
    <property type="match status" value="4"/>
</dbReference>
<dbReference type="Proteomes" id="UP000236520">
    <property type="component" value="Unassembled WGS sequence"/>
</dbReference>
<dbReference type="SUPFAM" id="SSF47336">
    <property type="entry name" value="ACP-like"/>
    <property type="match status" value="2"/>
</dbReference>
<dbReference type="SMART" id="SM01294">
    <property type="entry name" value="PKS_PP_betabranch"/>
    <property type="match status" value="2"/>
</dbReference>
<feature type="domain" description="PKS/mFAS DH" evidence="13">
    <location>
        <begin position="904"/>
        <end position="1171"/>
    </location>
</feature>
<comment type="caution">
    <text evidence="14">The sequence shown here is derived from an EMBL/GenBank/DDBJ whole genome shotgun (WGS) entry which is preliminary data.</text>
</comment>
<dbReference type="Pfam" id="PF02801">
    <property type="entry name" value="Ketoacyl-synt_C"/>
    <property type="match status" value="2"/>
</dbReference>
<feature type="region of interest" description="N-terminal hotdog fold" evidence="9">
    <location>
        <begin position="904"/>
        <end position="1024"/>
    </location>
</feature>
<dbReference type="Gene3D" id="3.40.50.720">
    <property type="entry name" value="NAD(P)-binding Rossmann-like Domain"/>
    <property type="match status" value="2"/>
</dbReference>
<dbReference type="Pfam" id="PF21089">
    <property type="entry name" value="PKS_DH_N"/>
    <property type="match status" value="2"/>
</dbReference>
<dbReference type="InterPro" id="IPR014031">
    <property type="entry name" value="Ketoacyl_synth_C"/>
</dbReference>
<feature type="compositionally biased region" description="Basic and acidic residues" evidence="10">
    <location>
        <begin position="3430"/>
        <end position="3449"/>
    </location>
</feature>
<dbReference type="InterPro" id="IPR057326">
    <property type="entry name" value="KR_dom"/>
</dbReference>
<feature type="active site" description="Proton donor; for dehydratase activity" evidence="9">
    <location>
        <position position="1096"/>
    </location>
</feature>
<dbReference type="GO" id="GO:0004315">
    <property type="term" value="F:3-oxoacyl-[acyl-carrier-protein] synthase activity"/>
    <property type="evidence" value="ECO:0007669"/>
    <property type="project" value="InterPro"/>
</dbReference>
<keyword evidence="15" id="KW-1185">Reference proteome</keyword>
<feature type="region of interest" description="N-terminal hotdog fold" evidence="9">
    <location>
        <begin position="2594"/>
        <end position="2714"/>
    </location>
</feature>
<protein>
    <submittedName>
        <fullName evidence="14">Erythronolide synthase</fullName>
    </submittedName>
</protein>
<dbReference type="InterPro" id="IPR013968">
    <property type="entry name" value="PKS_KR"/>
</dbReference>
<feature type="region of interest" description="Disordered" evidence="10">
    <location>
        <begin position="2133"/>
        <end position="2158"/>
    </location>
</feature>
<dbReference type="Pfam" id="PF00550">
    <property type="entry name" value="PP-binding"/>
    <property type="match status" value="2"/>
</dbReference>
<evidence type="ECO:0000256" key="3">
    <source>
        <dbReference type="ARBA" id="ARBA00022450"/>
    </source>
</evidence>
<dbReference type="GO" id="GO:0031177">
    <property type="term" value="F:phosphopantetheine binding"/>
    <property type="evidence" value="ECO:0007669"/>
    <property type="project" value="InterPro"/>
</dbReference>
<dbReference type="InterPro" id="IPR055123">
    <property type="entry name" value="SpnB-like_Rossmann"/>
</dbReference>
<keyword evidence="4" id="KW-0597">Phosphoprotein</keyword>
<dbReference type="InterPro" id="IPR049552">
    <property type="entry name" value="PKS_DH_N"/>
</dbReference>
<dbReference type="InterPro" id="IPR001227">
    <property type="entry name" value="Ac_transferase_dom_sf"/>
</dbReference>
<dbReference type="CDD" id="cd08956">
    <property type="entry name" value="KR_3_FAS_SDR_x"/>
    <property type="match status" value="2"/>
</dbReference>
<feature type="domain" description="Ketosynthase family 3 (KS3)" evidence="12">
    <location>
        <begin position="29"/>
        <end position="451"/>
    </location>
</feature>
<evidence type="ECO:0000313" key="15">
    <source>
        <dbReference type="Proteomes" id="UP000236520"/>
    </source>
</evidence>
<dbReference type="PROSITE" id="PS00012">
    <property type="entry name" value="PHOSPHOPANTETHEINE"/>
    <property type="match status" value="2"/>
</dbReference>
<dbReference type="InterPro" id="IPR042104">
    <property type="entry name" value="PKS_dehydratase_sf"/>
</dbReference>
<evidence type="ECO:0000259" key="12">
    <source>
        <dbReference type="PROSITE" id="PS52004"/>
    </source>
</evidence>
<feature type="active site" description="Proton donor; for dehydratase activity" evidence="9">
    <location>
        <position position="2783"/>
    </location>
</feature>
<evidence type="ECO:0000256" key="5">
    <source>
        <dbReference type="ARBA" id="ARBA00022679"/>
    </source>
</evidence>
<dbReference type="Gene3D" id="3.40.366.10">
    <property type="entry name" value="Malonyl-Coenzyme A Acyl Carrier Protein, domain 2"/>
    <property type="match status" value="2"/>
</dbReference>
<keyword evidence="7" id="KW-0511">Multifunctional enzyme</keyword>
<dbReference type="SMART" id="SM00825">
    <property type="entry name" value="PKS_KS"/>
    <property type="match status" value="2"/>
</dbReference>
<name>A0A2J7Z1X1_STRMQ</name>
<reference evidence="14 15" key="1">
    <citation type="submission" date="2015-09" db="EMBL/GenBank/DDBJ databases">
        <title>Genome sequence, genome mining and natural product profiling of a biocontrol bacterium Streptomyces malaysiensis F913.</title>
        <authorList>
            <person name="Xu Y."/>
            <person name="Wei J."/>
            <person name="Xie J."/>
            <person name="Li T."/>
            <person name="Zhou Z."/>
        </authorList>
    </citation>
    <scope>NUCLEOTIDE SEQUENCE [LARGE SCALE GENOMIC DNA]</scope>
    <source>
        <strain evidence="14 15">F913</strain>
    </source>
</reference>
<dbReference type="FunFam" id="3.40.47.10:FF:000019">
    <property type="entry name" value="Polyketide synthase type I"/>
    <property type="match status" value="2"/>
</dbReference>
<dbReference type="InterPro" id="IPR016035">
    <property type="entry name" value="Acyl_Trfase/lysoPLipase"/>
</dbReference>
<dbReference type="InterPro" id="IPR050091">
    <property type="entry name" value="PKS_NRPS_Biosynth_Enz"/>
</dbReference>
<dbReference type="SMART" id="SM00822">
    <property type="entry name" value="PKS_KR"/>
    <property type="match status" value="2"/>
</dbReference>
<dbReference type="SUPFAM" id="SSF53901">
    <property type="entry name" value="Thiolase-like"/>
    <property type="match status" value="2"/>
</dbReference>
<dbReference type="Gene3D" id="1.10.1200.10">
    <property type="entry name" value="ACP-like"/>
    <property type="match status" value="2"/>
</dbReference>
<dbReference type="Pfam" id="PF14765">
    <property type="entry name" value="PS-DH"/>
    <property type="match status" value="2"/>
</dbReference>
<feature type="region of interest" description="C-terminal hotdog fold" evidence="9">
    <location>
        <begin position="1037"/>
        <end position="1171"/>
    </location>
</feature>
<dbReference type="InterPro" id="IPR036291">
    <property type="entry name" value="NAD(P)-bd_dom_sf"/>
</dbReference>
<dbReference type="SUPFAM" id="SSF55048">
    <property type="entry name" value="Probable ACP-binding domain of malonyl-CoA ACP transacylase"/>
    <property type="match status" value="2"/>
</dbReference>
<dbReference type="InterPro" id="IPR049551">
    <property type="entry name" value="PKS_DH_C"/>
</dbReference>
<dbReference type="CDD" id="cd00833">
    <property type="entry name" value="PKS"/>
    <property type="match status" value="2"/>
</dbReference>
<feature type="region of interest" description="C-terminal hotdog fold" evidence="9">
    <location>
        <begin position="2725"/>
        <end position="2858"/>
    </location>
</feature>
<dbReference type="InterPro" id="IPR020807">
    <property type="entry name" value="PKS_DH"/>
</dbReference>
<dbReference type="Pfam" id="PF22953">
    <property type="entry name" value="SpnB_Rossmann"/>
    <property type="match status" value="1"/>
</dbReference>
<feature type="domain" description="Carrier" evidence="11">
    <location>
        <begin position="1608"/>
        <end position="1685"/>
    </location>
</feature>
<gene>
    <name evidence="14" type="ORF">SMF913_10194</name>
</gene>
<dbReference type="PROSITE" id="PS52019">
    <property type="entry name" value="PKS_MFAS_DH"/>
    <property type="match status" value="2"/>
</dbReference>
<dbReference type="Gene3D" id="3.30.70.3290">
    <property type="match status" value="2"/>
</dbReference>
<dbReference type="GO" id="GO:0004312">
    <property type="term" value="F:fatty acid synthase activity"/>
    <property type="evidence" value="ECO:0007669"/>
    <property type="project" value="TreeGrafter"/>
</dbReference>
<dbReference type="InterPro" id="IPR009081">
    <property type="entry name" value="PP-bd_ACP"/>
</dbReference>
<evidence type="ECO:0000259" key="11">
    <source>
        <dbReference type="PROSITE" id="PS50075"/>
    </source>
</evidence>
<dbReference type="PROSITE" id="PS00606">
    <property type="entry name" value="KS3_1"/>
    <property type="match status" value="2"/>
</dbReference>
<comment type="cofactor">
    <cofactor evidence="1">
        <name>pantetheine 4'-phosphate</name>
        <dbReference type="ChEBI" id="CHEBI:47942"/>
    </cofactor>
</comment>
<dbReference type="Pfam" id="PF08659">
    <property type="entry name" value="KR"/>
    <property type="match status" value="2"/>
</dbReference>
<dbReference type="Gene3D" id="3.40.47.10">
    <property type="match status" value="2"/>
</dbReference>
<evidence type="ECO:0000256" key="9">
    <source>
        <dbReference type="PROSITE-ProRule" id="PRU01363"/>
    </source>
</evidence>
<evidence type="ECO:0000256" key="2">
    <source>
        <dbReference type="ARBA" id="ARBA00004792"/>
    </source>
</evidence>
<comment type="pathway">
    <text evidence="2">Antibiotic biosynthesis.</text>
</comment>
<feature type="domain" description="PKS/mFAS DH" evidence="13">
    <location>
        <begin position="2594"/>
        <end position="2858"/>
    </location>
</feature>
<evidence type="ECO:0000256" key="1">
    <source>
        <dbReference type="ARBA" id="ARBA00001957"/>
    </source>
</evidence>
<dbReference type="Pfam" id="PF08990">
    <property type="entry name" value="Docking"/>
    <property type="match status" value="1"/>
</dbReference>
<accession>A0A2J7Z1X1</accession>
<dbReference type="InterPro" id="IPR015083">
    <property type="entry name" value="NorB/c/GfsB-D-like_docking"/>
</dbReference>
<dbReference type="InterPro" id="IPR014043">
    <property type="entry name" value="Acyl_transferase_dom"/>
</dbReference>
<dbReference type="RefSeq" id="WP_102933049.1">
    <property type="nucleotide sequence ID" value="NZ_LJIW01000001.1"/>
</dbReference>
<dbReference type="InterPro" id="IPR020841">
    <property type="entry name" value="PKS_Beta-ketoAc_synthase_dom"/>
</dbReference>
<feature type="domain" description="Carrier" evidence="11">
    <location>
        <begin position="3306"/>
        <end position="3381"/>
    </location>
</feature>
<dbReference type="PANTHER" id="PTHR43775">
    <property type="entry name" value="FATTY ACID SYNTHASE"/>
    <property type="match status" value="1"/>
</dbReference>
<dbReference type="SUPFAM" id="SSF52151">
    <property type="entry name" value="FabD/lysophospholipase-like"/>
    <property type="match status" value="2"/>
</dbReference>
<dbReference type="FunFam" id="3.40.366.10:FF:000002">
    <property type="entry name" value="Probable polyketide synthase 2"/>
    <property type="match status" value="2"/>
</dbReference>
<keyword evidence="8" id="KW-0012">Acyltransferase</keyword>
<dbReference type="GO" id="GO:0033068">
    <property type="term" value="P:macrolide biosynthetic process"/>
    <property type="evidence" value="ECO:0007669"/>
    <property type="project" value="UniProtKB-ARBA"/>
</dbReference>
<dbReference type="GO" id="GO:0006633">
    <property type="term" value="P:fatty acid biosynthetic process"/>
    <property type="evidence" value="ECO:0007669"/>
    <property type="project" value="InterPro"/>
</dbReference>
<feature type="active site" description="Proton acceptor; for dehydratase activity" evidence="9">
    <location>
        <position position="2625"/>
    </location>
</feature>
<feature type="active site" description="Proton acceptor; for dehydratase activity" evidence="9">
    <location>
        <position position="935"/>
    </location>
</feature>
<proteinExistence type="predicted"/>
<feature type="region of interest" description="Disordered" evidence="10">
    <location>
        <begin position="3425"/>
        <end position="3449"/>
    </location>
</feature>
<evidence type="ECO:0000256" key="4">
    <source>
        <dbReference type="ARBA" id="ARBA00022553"/>
    </source>
</evidence>
<keyword evidence="3" id="KW-0596">Phosphopantetheine</keyword>
<evidence type="ECO:0000259" key="13">
    <source>
        <dbReference type="PROSITE" id="PS52019"/>
    </source>
</evidence>
<dbReference type="PROSITE" id="PS50075">
    <property type="entry name" value="CARRIER"/>
    <property type="match status" value="2"/>
</dbReference>
<keyword evidence="6" id="KW-0045">Antibiotic biosynthesis</keyword>
<dbReference type="FunFam" id="1.10.1200.10:FF:000007">
    <property type="entry name" value="Probable polyketide synthase pks17"/>
    <property type="match status" value="1"/>
</dbReference>
<evidence type="ECO:0000256" key="7">
    <source>
        <dbReference type="ARBA" id="ARBA00023268"/>
    </source>
</evidence>
<dbReference type="Pfam" id="PF00698">
    <property type="entry name" value="Acyl_transf_1"/>
    <property type="match status" value="2"/>
</dbReference>
<evidence type="ECO:0000256" key="6">
    <source>
        <dbReference type="ARBA" id="ARBA00023194"/>
    </source>
</evidence>
<feature type="domain" description="Ketosynthase family 3 (KS3)" evidence="12">
    <location>
        <begin position="1706"/>
        <end position="2129"/>
    </location>
</feature>
<dbReference type="Pfam" id="PF00109">
    <property type="entry name" value="ketoacyl-synt"/>
    <property type="match status" value="2"/>
</dbReference>
<dbReference type="SMART" id="SM00826">
    <property type="entry name" value="PKS_DH"/>
    <property type="match status" value="2"/>
</dbReference>
<dbReference type="Gene3D" id="3.10.129.110">
    <property type="entry name" value="Polyketide synthase dehydratase"/>
    <property type="match status" value="2"/>
</dbReference>
<dbReference type="InterPro" id="IPR018201">
    <property type="entry name" value="Ketoacyl_synth_AS"/>
</dbReference>
<feature type="compositionally biased region" description="Low complexity" evidence="10">
    <location>
        <begin position="2147"/>
        <end position="2158"/>
    </location>
</feature>
<evidence type="ECO:0000256" key="10">
    <source>
        <dbReference type="SAM" id="MobiDB-lite"/>
    </source>
</evidence>
<evidence type="ECO:0000313" key="14">
    <source>
        <dbReference type="EMBL" id="PNG94169.1"/>
    </source>
</evidence>
<dbReference type="InterPro" id="IPR016039">
    <property type="entry name" value="Thiolase-like"/>
</dbReference>
<dbReference type="InterPro" id="IPR020806">
    <property type="entry name" value="PKS_PP-bd"/>
</dbReference>
<dbReference type="PROSITE" id="PS52004">
    <property type="entry name" value="KS3_2"/>
    <property type="match status" value="2"/>
</dbReference>
<sequence length="3463" mass="361826">MANEERLVEYLKRVTSDLREARRQLSARSEPVAIVGMACRFPGAVASPGQLWDLVAGEVDALSDVPAGRAWDLESLYDADPDAPGRSYVRAGGFVTEAAGFDADFFGISPREATAMDPQQRLLLETSWEALERATVVPGSLRGAQVGVFVGTNGQDYGRLPLPDGLEGYVGTGSSASVMSGRIAYTLGLTGPAVTVDTACSSSLVALHLAAHALRQDECELALVGGVTVMSTPQAFVGLSRQRALSADGRCKAFAEAADGTGWGEGAATLVVERLSDARRLGHPVLAVVRGSAVNQDGASNGLTAPNGPAQERVIRAALAQAGLRASDVDAVEAHGTGTRLGDPIEAEALLATYGQERDRPLWLGSVKSNIGHTQAAAGLAGVIKTVLAMRHGLLPRTLHVDAPTSHVDWTTGRVELLTKARPWPKADVPRRAGVSSFGISGTNAHVIIEEPTEPPAEEAPVGRPAHGPVPWVLTARGNTALREQARNISALADRHAPGDIGHALATTRAALTDRAVVVTETAEEFRTALSALAEGSLPQNVVCGTVGQVGRTVFVFPGQGSQWVGMAVELLESSPVFAARFAECERALSSFVDWSLVDVVRAGDFGRVDVVQPVLWAVMVSLAALWESVGVRPDAVVGHSQGEIAAAVVAGVLSLEDGARVVALRSKAIAGLVGGGGMVSVPLPVGEVRSLLPEGVSVAAVNGPSSVVVSGDVAGLEEVLGAVERARRIPVDYASHSVWVEEIREDVLRACDGISPRSATVPFYSTVDGEWVTGDELDAGYWYRNLRQTVEFEAGVRALADAEFTTFVEVSTHPVLTVGIEDSAPGAVVVGTLRRDQGGRDRLLRSAAELFVQGVPVEWSSLFPDARPVELPTYPFQHASYWLDGVPGRDGDVGALGLAAGGHPLLGALVDLGDEGCVWTGRPASGAHPWLADHAVAGSVFLPGTAVVELAVSAGRRTGCPRLAELTQYAPCVLPDRGGVTLQVRLGPETEGARPVAVLSRRGEDDDWTRHADGLLTAGGPLPDDGELAVWPPPGAAPVDTTDLYRRLDEAGYGYGPAFQGLRAAWRLGDMLYAEVAAPGGADSGGFLVHPAALDAALHALFLDRDLDGIQVPFSWSGVELSPAGPGALRVRLSVPGPDEASVLIADDTGRPVCSVDRFVGRPLSAGQLAAGRTGAADRLFRPEWTPVPARASATPAPVLLGPDLDLSAVAGAPDAVVAAVGVAPGHEEDPVGAAHETVRRFLTLLQDWLADDRFASSCLVVLTRPGDLAAGAVQGLVCSAQSEHPGRFVLLEADGPDAVPAALASGEPHVAVRGDQVLAPRLTRVTHGVEKSCLAPGGTVLITGATGLLGGLVARHLVREHGVRHLLLLGRRGRVAALDDLDAEVTWAACDVSDRTALADVLAAVPAEHPLTAVVHMAGVLDDATVLSLTPERIGPVLAPKADGAWHLHELTKDLGLAAFVLFSSTAGLLGSPGQGNYAAANGFLDALARHRRAAGLPAQSIAWGLWQDPSAMTGHLTAADIAGRMGRSGVLPLTAEAGLALFDAALTVDAPVLAAVRIDPARLPDAAPPLLRTLAEGGAAGTSRPRPPVGAGDWAEGFLRLPEDERERGVLALVLAEVATVLGHDARRVDPQRAFKDFGFDSLTAVDLRNRLSAVTGIRLPATLVFDHPSPRMLSKWLGEQLERNAPADPPEAARTVPRTPADEPVAIIGMACRFPGGVTSAEQLWDLVLAGGEAITPFPQDRGWDLDELFGTGPDRPGRSHTRHGGFLDDVSGFDPEFFGISAREALAMDPQQRLLLEAAWEALEDAGIDPAGLRGSPTGVFAGVMHHDYAERLRDAPPEIEPYVGNGSAGSIASGRVAYTFGFEGPALSVDTACSSSLVALHLAARALRAGECSLALAGGVSVMATPELFVQYSRQRGLSEDGRCRAFADSADGTGFAEGVGMLLVERLSDARRNGHRVLAVVRGSAVNQDGASNGLTAPNGPSQERVIRAALADAGLRTGDVDVVEAHGTGTRLGDPIEARALLATYGRDRPADRPLWLGSVKSNIGHTQAAAGAAGIIKMVMAMRHNTIPRTLHADTPTSRVDWDAGAVRLLSETRPWQGPRRVGVSSFGASGTNAHIILEGATSDAAAGESAQRPRWPAPDGAAGPPLALPLSAHGPAALRGQAGNLLPALARHDPRDIAHSLATTRTTFPHRAVVLGGDPRELRRALDALHQGEPDGSLVTGEAVADPRPVFVFPGQGGQWTGMALELLDHSPEFADRMAQCARALAPYLECGLDDVLRRAEYDRVDLVQPALWAVMVSLAEVWRAHGVEPVAVLGHSQGEIAAAVVAGALSLEDGARVVALRSRELAALAGHGGMVSLPLPVADVRDLLKHWPDRLDVAAVNGPRSTVVSGDADALMELLAHDERARAIPVDYASHSRHVEPLRARILDALSGIAPCTAGIPLLSTVDGDWPDTAGLGPEYWYRNLRQPVEFEAATRTLLDRPGTVFIEISPHPTLVVPIRETAEQAGTPVPVLSTLRRDDGGPRRLALALADAHVHGLPARLPVPRGHRVDLPRYAFQRERYWPEPPRERADVAGAGLVPANHPLLGAAVDLDEDGCVLTGRISLATHPWLADHTALGVVLLPGTALLDLAVSAGRRVGHGRIAELTLTAPLTLPATGAVRLRVRVGSAGPDGRPVTVSSCPEESADWTRNAEGTLAPEQPLTGALPAWPPAGAESVDVAALYDTYARAGLDYGPAFRGLRAAWRRGDEVYAEVAHDGLPREEFGVHPALLDAAVQAMAVHDRREALCLPFTWRDVTLSGEAPTALRVRIAPAGENAVSLEAADSAGNAVASVGSLTVREVPAAALPGAAPVADSLLRRTWTDLTTPSGSPRRWVAVGEGASALAAALPGARTADTLEALLGQDDLPDTIVVAPRCDGPDPARAAHRATARALALLGAHLAAPGLTDTRMVLLLPRDDLAAAAVAGLVRSAQTEHPDRLVLVHCDPADPVDLALVPAAVASGEPELAVESGRLRAPRLVPAVPAPERPALDSSGTVLVTGAGGALGTLVTRHLVQAYGARHLLLVGRTAPVVPEGLDADIRAVACDVADRTATAALLRTIDTAHPLTAVFHTAGVLDDATMTTLTEDRLHPVLAPKVDGAWNLHELCGDVGLFVLYSSVAGLLGAPGQGNYAAANAFLDALALHRRNLGLAAQSLAWGWWAETSGLTAALGDDGRARLTGAGVVPMSSEGGLALLDAALACGDALLAPLRLDRAVARGLDRPLLRDLLGGRRRTHTPGTGAAGPEERLARATGRERGRLLLDLVRRRAAALLGRSEVHPARGFLELGFDSLTAVELRNQLSTATGLSLPTTLTFDHPSPVALAEHLDALLEARDPTRPDGLLTTLSELEHLAGSLPPDDADHGELRSRLAALLASLPDAPRDEPPRETGSETSDLDRAGLAEMLAIIDNELE</sequence>
<keyword evidence="5" id="KW-0808">Transferase</keyword>
<dbReference type="InterPro" id="IPR014030">
    <property type="entry name" value="Ketoacyl_synth_N"/>
</dbReference>
<dbReference type="SMART" id="SM00827">
    <property type="entry name" value="PKS_AT"/>
    <property type="match status" value="2"/>
</dbReference>
<organism evidence="14 15">
    <name type="scientific">Streptomyces malaysiensis</name>
    <dbReference type="NCBI Taxonomy" id="92644"/>
    <lineage>
        <taxon>Bacteria</taxon>
        <taxon>Bacillati</taxon>
        <taxon>Actinomycetota</taxon>
        <taxon>Actinomycetes</taxon>
        <taxon>Kitasatosporales</taxon>
        <taxon>Streptomycetaceae</taxon>
        <taxon>Streptomyces</taxon>
        <taxon>Streptomyces violaceusniger group</taxon>
    </lineage>
</organism>
<dbReference type="SMART" id="SM00823">
    <property type="entry name" value="PKS_PP"/>
    <property type="match status" value="2"/>
</dbReference>
<dbReference type="InterPro" id="IPR016036">
    <property type="entry name" value="Malonyl_transacylase_ACP-bd"/>
</dbReference>
<dbReference type="Pfam" id="PF16197">
    <property type="entry name" value="KAsynt_C_assoc"/>
    <property type="match status" value="2"/>
</dbReference>
<evidence type="ECO:0000256" key="8">
    <source>
        <dbReference type="ARBA" id="ARBA00023315"/>
    </source>
</evidence>
<dbReference type="InterPro" id="IPR036736">
    <property type="entry name" value="ACP-like_sf"/>
</dbReference>
<dbReference type="PANTHER" id="PTHR43775:SF51">
    <property type="entry name" value="INACTIVE PHENOLPHTHIOCEROL SYNTHESIS POLYKETIDE SYNTHASE TYPE I PKS1-RELATED"/>
    <property type="match status" value="1"/>
</dbReference>
<dbReference type="InterPro" id="IPR006162">
    <property type="entry name" value="Ppantetheine_attach_site"/>
</dbReference>
<dbReference type="EMBL" id="LJIW01000001">
    <property type="protein sequence ID" value="PNG94169.1"/>
    <property type="molecule type" value="Genomic_DNA"/>
</dbReference>